<dbReference type="InterPro" id="IPR002018">
    <property type="entry name" value="CarbesteraseB"/>
</dbReference>
<keyword evidence="2" id="KW-0719">Serine esterase</keyword>
<keyword evidence="8" id="KW-1185">Reference proteome</keyword>
<evidence type="ECO:0000256" key="2">
    <source>
        <dbReference type="ARBA" id="ARBA00022487"/>
    </source>
</evidence>
<dbReference type="Proteomes" id="UP000691718">
    <property type="component" value="Unassembled WGS sequence"/>
</dbReference>
<gene>
    <name evidence="7" type="ORF">PAPOLLO_LOCUS24246</name>
</gene>
<dbReference type="PANTHER" id="PTHR43142">
    <property type="entry name" value="CARBOXYLIC ESTER HYDROLASE"/>
    <property type="match status" value="1"/>
</dbReference>
<evidence type="ECO:0000313" key="7">
    <source>
        <dbReference type="EMBL" id="CAG5048699.1"/>
    </source>
</evidence>
<evidence type="ECO:0000313" key="8">
    <source>
        <dbReference type="Proteomes" id="UP000691718"/>
    </source>
</evidence>
<keyword evidence="4" id="KW-0325">Glycoprotein</keyword>
<feature type="chain" id="PRO_5035795339" evidence="5">
    <location>
        <begin position="19"/>
        <end position="588"/>
    </location>
</feature>
<feature type="signal peptide" evidence="5">
    <location>
        <begin position="1"/>
        <end position="18"/>
    </location>
</feature>
<comment type="similarity">
    <text evidence="1">Belongs to the type-B carboxylesterase/lipase family.</text>
</comment>
<accession>A0A8S3Y060</accession>
<evidence type="ECO:0000256" key="1">
    <source>
        <dbReference type="ARBA" id="ARBA00005964"/>
    </source>
</evidence>
<organism evidence="7 8">
    <name type="scientific">Parnassius apollo</name>
    <name type="common">Apollo butterfly</name>
    <name type="synonym">Papilio apollo</name>
    <dbReference type="NCBI Taxonomy" id="110799"/>
    <lineage>
        <taxon>Eukaryota</taxon>
        <taxon>Metazoa</taxon>
        <taxon>Ecdysozoa</taxon>
        <taxon>Arthropoda</taxon>
        <taxon>Hexapoda</taxon>
        <taxon>Insecta</taxon>
        <taxon>Pterygota</taxon>
        <taxon>Neoptera</taxon>
        <taxon>Endopterygota</taxon>
        <taxon>Lepidoptera</taxon>
        <taxon>Glossata</taxon>
        <taxon>Ditrysia</taxon>
        <taxon>Papilionoidea</taxon>
        <taxon>Papilionidae</taxon>
        <taxon>Parnassiinae</taxon>
        <taxon>Parnassini</taxon>
        <taxon>Parnassius</taxon>
        <taxon>Parnassius</taxon>
    </lineage>
</organism>
<proteinExistence type="inferred from homology"/>
<evidence type="ECO:0000256" key="3">
    <source>
        <dbReference type="ARBA" id="ARBA00022801"/>
    </source>
</evidence>
<protein>
    <submittedName>
        <fullName evidence="7">(apollo) hypothetical protein</fullName>
    </submittedName>
</protein>
<reference evidence="7" key="1">
    <citation type="submission" date="2021-04" db="EMBL/GenBank/DDBJ databases">
        <authorList>
            <person name="Tunstrom K."/>
        </authorList>
    </citation>
    <scope>NUCLEOTIDE SEQUENCE</scope>
</reference>
<evidence type="ECO:0000256" key="4">
    <source>
        <dbReference type="ARBA" id="ARBA00023180"/>
    </source>
</evidence>
<dbReference type="AlphaFoldDB" id="A0A8S3Y060"/>
<dbReference type="OrthoDB" id="3200163at2759"/>
<dbReference type="PANTHER" id="PTHR43142:SF1">
    <property type="entry name" value="CARBOXYLIC ESTER HYDROLASE"/>
    <property type="match status" value="1"/>
</dbReference>
<feature type="domain" description="Carboxylesterase type B" evidence="6">
    <location>
        <begin position="24"/>
        <end position="564"/>
    </location>
</feature>
<evidence type="ECO:0000256" key="5">
    <source>
        <dbReference type="SAM" id="SignalP"/>
    </source>
</evidence>
<dbReference type="GO" id="GO:0052689">
    <property type="term" value="F:carboxylic ester hydrolase activity"/>
    <property type="evidence" value="ECO:0007669"/>
    <property type="project" value="UniProtKB-KW"/>
</dbReference>
<keyword evidence="5" id="KW-0732">Signal</keyword>
<evidence type="ECO:0000259" key="6">
    <source>
        <dbReference type="Pfam" id="PF00135"/>
    </source>
</evidence>
<dbReference type="EMBL" id="CAJQZP010001468">
    <property type="protein sequence ID" value="CAG5048699.1"/>
    <property type="molecule type" value="Genomic_DNA"/>
</dbReference>
<comment type="caution">
    <text evidence="7">The sequence shown here is derived from an EMBL/GenBank/DDBJ whole genome shotgun (WGS) entry which is preliminary data.</text>
</comment>
<sequence>MKWFLCFTFIVILHKSNSTDDIISVTIEQGEVIGKVEKTILRNQIYYSFKGIPFALTPVGGLRFKPPVKHQGWNETYKAFVNKPTCFQYSPRTRNGESLGMSGSEDCLYLSVFTSDVKRSSPVIVFDYNDGFRSGFNGTRTYSPDFFVEEDVVVVTINHRLGLFGYLTTEDDNIPGNNGLRDFIVGLQWVKDNIKHFGGDPNRVTLMGNRGGAVLADLLLYSDKAKNLFSAVILQSGTSMEPTLFYKEPREAAFRLGELVGINTTDSNTLLEELQKIDAKILITKEGEVMDINNFKLTQMAVYPFGPLVEKNNPDAVLKLLPDNEMVVNDVPIIIGMNSREGLDLVSHFIFEPRLIRDLAQDFFVHIPIRSGFRFDKNSSVYENVVRDIQNFYLEEGYLNYANILEYAVYVGDVLQNYALNYAARKLGKELKSNLYYYMFDFRGLLNENSEYMSRYARSSMEHWGATITDELCYLHLCSRIRKTYEQLLKLLSEQPEIKVLKKMVRLWTNFAKYRNPTPVNNDEILKDFIWQPVKKNYENINYLHITKKLQMRENPLGTRANFWDNFIAKYSVLAKEGVVSDKNHDEL</sequence>
<keyword evidence="3" id="KW-0378">Hydrolase</keyword>
<name>A0A8S3Y060_PARAO</name>
<dbReference type="Pfam" id="PF00135">
    <property type="entry name" value="COesterase"/>
    <property type="match status" value="1"/>
</dbReference>